<accession>A0A4U5PI52</accession>
<evidence type="ECO:0000313" key="1">
    <source>
        <dbReference type="EMBL" id="TKR96230.1"/>
    </source>
</evidence>
<reference evidence="1 2" key="1">
    <citation type="journal article" date="2015" name="Genome Biol.">
        <title>Comparative genomics of Steinernema reveals deeply conserved gene regulatory networks.</title>
        <authorList>
            <person name="Dillman A.R."/>
            <person name="Macchietto M."/>
            <person name="Porter C.F."/>
            <person name="Rogers A."/>
            <person name="Williams B."/>
            <person name="Antoshechkin I."/>
            <person name="Lee M.M."/>
            <person name="Goodwin Z."/>
            <person name="Lu X."/>
            <person name="Lewis E.E."/>
            <person name="Goodrich-Blair H."/>
            <person name="Stock S.P."/>
            <person name="Adams B.J."/>
            <person name="Sternberg P.W."/>
            <person name="Mortazavi A."/>
        </authorList>
    </citation>
    <scope>NUCLEOTIDE SEQUENCE [LARGE SCALE GENOMIC DNA]</scope>
    <source>
        <strain evidence="1 2">ALL</strain>
    </source>
</reference>
<sequence length="72" mass="8117">MRPTRQTKSDARAFERCVIVEAYSETLHKHPKSSLKFGSKKVDFVHLSGPNFAYPVTHFIPKSASLSVTCHN</sequence>
<organism evidence="1 2">
    <name type="scientific">Steinernema carpocapsae</name>
    <name type="common">Entomopathogenic nematode</name>
    <dbReference type="NCBI Taxonomy" id="34508"/>
    <lineage>
        <taxon>Eukaryota</taxon>
        <taxon>Metazoa</taxon>
        <taxon>Ecdysozoa</taxon>
        <taxon>Nematoda</taxon>
        <taxon>Chromadorea</taxon>
        <taxon>Rhabditida</taxon>
        <taxon>Tylenchina</taxon>
        <taxon>Panagrolaimomorpha</taxon>
        <taxon>Strongyloidoidea</taxon>
        <taxon>Steinernematidae</taxon>
        <taxon>Steinernema</taxon>
    </lineage>
</organism>
<protein>
    <submittedName>
        <fullName evidence="1">Uncharacterized protein</fullName>
    </submittedName>
</protein>
<comment type="caution">
    <text evidence="1">The sequence shown here is derived from an EMBL/GenBank/DDBJ whole genome shotgun (WGS) entry which is preliminary data.</text>
</comment>
<gene>
    <name evidence="1" type="ORF">L596_010279</name>
</gene>
<evidence type="ECO:0000313" key="2">
    <source>
        <dbReference type="Proteomes" id="UP000298663"/>
    </source>
</evidence>
<dbReference type="EMBL" id="AZBU02000002">
    <property type="protein sequence ID" value="TKR96230.1"/>
    <property type="molecule type" value="Genomic_DNA"/>
</dbReference>
<dbReference type="AlphaFoldDB" id="A0A4U5PI52"/>
<name>A0A4U5PI52_STECR</name>
<dbReference type="Proteomes" id="UP000298663">
    <property type="component" value="Unassembled WGS sequence"/>
</dbReference>
<keyword evidence="2" id="KW-1185">Reference proteome</keyword>
<proteinExistence type="predicted"/>
<reference evidence="1 2" key="2">
    <citation type="journal article" date="2019" name="G3 (Bethesda)">
        <title>Hybrid Assembly of the Genome of the Entomopathogenic Nematode Steinernema carpocapsae Identifies the X-Chromosome.</title>
        <authorList>
            <person name="Serra L."/>
            <person name="Macchietto M."/>
            <person name="Macias-Munoz A."/>
            <person name="McGill C.J."/>
            <person name="Rodriguez I.M."/>
            <person name="Rodriguez B."/>
            <person name="Murad R."/>
            <person name="Mortazavi A."/>
        </authorList>
    </citation>
    <scope>NUCLEOTIDE SEQUENCE [LARGE SCALE GENOMIC DNA]</scope>
    <source>
        <strain evidence="1 2">ALL</strain>
    </source>
</reference>